<protein>
    <submittedName>
        <fullName evidence="9">RDD family protein</fullName>
    </submittedName>
</protein>
<proteinExistence type="predicted"/>
<dbReference type="InterPro" id="IPR051791">
    <property type="entry name" value="Pra-immunoreactive"/>
</dbReference>
<sequence length="200" mass="21880">MSRDPPAPPVLTPTSPADATTPAPSAVRTSAPPTVRRRLASMAYEGVILFGVVFFAGYLFGTLTQQRNGLTHHNLLAAWIGLVVGVYFVWFWTHGGQTLPMKTWRLRIVGADGNTVPVVRAVVRYAVAWLWFLPPLALHPLLHLSLPVTLGIAAVWFVAWAAVARFDRERQFPHDRIAGTRIVTVDLAQPATQAGQSADQ</sequence>
<feature type="domain" description="RDD" evidence="8">
    <location>
        <begin position="33"/>
        <end position="179"/>
    </location>
</feature>
<dbReference type="EMBL" id="CP040077">
    <property type="protein sequence ID" value="QCP51661.1"/>
    <property type="molecule type" value="Genomic_DNA"/>
</dbReference>
<feature type="region of interest" description="Disordered" evidence="6">
    <location>
        <begin position="1"/>
        <end position="30"/>
    </location>
</feature>
<evidence type="ECO:0000313" key="9">
    <source>
        <dbReference type="EMBL" id="QCP51661.1"/>
    </source>
</evidence>
<keyword evidence="10" id="KW-1185">Reference proteome</keyword>
<evidence type="ECO:0000256" key="3">
    <source>
        <dbReference type="ARBA" id="ARBA00022692"/>
    </source>
</evidence>
<evidence type="ECO:0000256" key="2">
    <source>
        <dbReference type="ARBA" id="ARBA00022475"/>
    </source>
</evidence>
<gene>
    <name evidence="9" type="ORF">FAZ95_05900</name>
</gene>
<feature type="compositionally biased region" description="Pro residues" evidence="6">
    <location>
        <begin position="1"/>
        <end position="11"/>
    </location>
</feature>
<evidence type="ECO:0000256" key="5">
    <source>
        <dbReference type="ARBA" id="ARBA00023136"/>
    </source>
</evidence>
<evidence type="ECO:0000256" key="1">
    <source>
        <dbReference type="ARBA" id="ARBA00004651"/>
    </source>
</evidence>
<dbReference type="PANTHER" id="PTHR36115">
    <property type="entry name" value="PROLINE-RICH ANTIGEN HOMOLOG-RELATED"/>
    <property type="match status" value="1"/>
</dbReference>
<dbReference type="InterPro" id="IPR010432">
    <property type="entry name" value="RDD"/>
</dbReference>
<evidence type="ECO:0000313" key="10">
    <source>
        <dbReference type="Proteomes" id="UP000298656"/>
    </source>
</evidence>
<dbReference type="KEGG" id="tvl:FAZ95_05900"/>
<accession>A0A4P8ITM4</accession>
<evidence type="ECO:0000259" key="8">
    <source>
        <dbReference type="Pfam" id="PF06271"/>
    </source>
</evidence>
<evidence type="ECO:0000256" key="4">
    <source>
        <dbReference type="ARBA" id="ARBA00022989"/>
    </source>
</evidence>
<keyword evidence="4 7" id="KW-1133">Transmembrane helix</keyword>
<dbReference type="PANTHER" id="PTHR36115:SF10">
    <property type="entry name" value="RDD DOMAIN-CONTAINING PROTEIN"/>
    <property type="match status" value="1"/>
</dbReference>
<feature type="transmembrane region" description="Helical" evidence="7">
    <location>
        <begin position="75"/>
        <end position="93"/>
    </location>
</feature>
<organism evidence="9 10">
    <name type="scientific">Trinickia violacea</name>
    <dbReference type="NCBI Taxonomy" id="2571746"/>
    <lineage>
        <taxon>Bacteria</taxon>
        <taxon>Pseudomonadati</taxon>
        <taxon>Pseudomonadota</taxon>
        <taxon>Betaproteobacteria</taxon>
        <taxon>Burkholderiales</taxon>
        <taxon>Burkholderiaceae</taxon>
        <taxon>Trinickia</taxon>
    </lineage>
</organism>
<feature type="transmembrane region" description="Helical" evidence="7">
    <location>
        <begin position="42"/>
        <end position="63"/>
    </location>
</feature>
<dbReference type="Pfam" id="PF06271">
    <property type="entry name" value="RDD"/>
    <property type="match status" value="1"/>
</dbReference>
<feature type="compositionally biased region" description="Low complexity" evidence="6">
    <location>
        <begin position="12"/>
        <end position="26"/>
    </location>
</feature>
<keyword evidence="3 7" id="KW-0812">Transmembrane</keyword>
<feature type="transmembrane region" description="Helical" evidence="7">
    <location>
        <begin position="144"/>
        <end position="163"/>
    </location>
</feature>
<evidence type="ECO:0000256" key="6">
    <source>
        <dbReference type="SAM" id="MobiDB-lite"/>
    </source>
</evidence>
<dbReference type="AlphaFoldDB" id="A0A4P8ITM4"/>
<evidence type="ECO:0000256" key="7">
    <source>
        <dbReference type="SAM" id="Phobius"/>
    </source>
</evidence>
<dbReference type="GO" id="GO:0005886">
    <property type="term" value="C:plasma membrane"/>
    <property type="evidence" value="ECO:0007669"/>
    <property type="project" value="UniProtKB-SubCell"/>
</dbReference>
<comment type="subcellular location">
    <subcellularLocation>
        <location evidence="1">Cell membrane</location>
        <topology evidence="1">Multi-pass membrane protein</topology>
    </subcellularLocation>
</comment>
<keyword evidence="5 7" id="KW-0472">Membrane</keyword>
<dbReference type="OrthoDB" id="5298807at2"/>
<keyword evidence="2" id="KW-1003">Cell membrane</keyword>
<dbReference type="Proteomes" id="UP000298656">
    <property type="component" value="Chromosome 1"/>
</dbReference>
<name>A0A4P8ITM4_9BURK</name>
<reference evidence="9 10" key="1">
    <citation type="submission" date="2019-05" db="EMBL/GenBank/DDBJ databases">
        <title>Burkholderia sp. DHOD12, isolated from subtropical forest soil.</title>
        <authorList>
            <person name="Gao Z.-H."/>
            <person name="Qiu L.-H."/>
        </authorList>
    </citation>
    <scope>NUCLEOTIDE SEQUENCE [LARGE SCALE GENOMIC DNA]</scope>
    <source>
        <strain evidence="9 10">DHOD12</strain>
    </source>
</reference>